<dbReference type="AlphaFoldDB" id="A0A246JDZ5"/>
<dbReference type="Proteomes" id="UP000197468">
    <property type="component" value="Unassembled WGS sequence"/>
</dbReference>
<dbReference type="EMBL" id="NIOF01000004">
    <property type="protein sequence ID" value="OWQ90791.1"/>
    <property type="molecule type" value="Genomic_DNA"/>
</dbReference>
<dbReference type="SUPFAM" id="SSF53474">
    <property type="entry name" value="alpha/beta-Hydrolases"/>
    <property type="match status" value="1"/>
</dbReference>
<proteinExistence type="predicted"/>
<keyword evidence="3" id="KW-0732">Signal</keyword>
<dbReference type="PANTHER" id="PTHR42776">
    <property type="entry name" value="SERINE PEPTIDASE S9 FAMILY MEMBER"/>
    <property type="match status" value="1"/>
</dbReference>
<dbReference type="InterPro" id="IPR029058">
    <property type="entry name" value="AB_hydrolase_fold"/>
</dbReference>
<evidence type="ECO:0000313" key="6">
    <source>
        <dbReference type="Proteomes" id="UP000197468"/>
    </source>
</evidence>
<gene>
    <name evidence="5" type="ORF">CDN99_11520</name>
</gene>
<dbReference type="InterPro" id="IPR001375">
    <property type="entry name" value="Peptidase_S9_cat"/>
</dbReference>
<dbReference type="Gene3D" id="3.40.50.1820">
    <property type="entry name" value="alpha/beta hydrolase"/>
    <property type="match status" value="1"/>
</dbReference>
<evidence type="ECO:0000256" key="1">
    <source>
        <dbReference type="ARBA" id="ARBA00022801"/>
    </source>
</evidence>
<comment type="caution">
    <text evidence="5">The sequence shown here is derived from an EMBL/GenBank/DDBJ whole genome shotgun (WGS) entry which is preliminary data.</text>
</comment>
<dbReference type="OrthoDB" id="4269629at2"/>
<dbReference type="PROSITE" id="PS51318">
    <property type="entry name" value="TAT"/>
    <property type="match status" value="1"/>
</dbReference>
<protein>
    <recommendedName>
        <fullName evidence="4">Peptidase S9 prolyl oligopeptidase catalytic domain-containing protein</fullName>
    </recommendedName>
</protein>
<evidence type="ECO:0000259" key="4">
    <source>
        <dbReference type="Pfam" id="PF00326"/>
    </source>
</evidence>
<feature type="chain" id="PRO_5012987160" description="Peptidase S9 prolyl oligopeptidase catalytic domain-containing protein" evidence="3">
    <location>
        <begin position="31"/>
        <end position="688"/>
    </location>
</feature>
<dbReference type="SUPFAM" id="SSF82171">
    <property type="entry name" value="DPP6 N-terminal domain-like"/>
    <property type="match status" value="1"/>
</dbReference>
<dbReference type="InterPro" id="IPR011042">
    <property type="entry name" value="6-blade_b-propeller_TolB-like"/>
</dbReference>
<feature type="signal peptide" evidence="3">
    <location>
        <begin position="1"/>
        <end position="30"/>
    </location>
</feature>
<feature type="region of interest" description="Disordered" evidence="2">
    <location>
        <begin position="170"/>
        <end position="215"/>
    </location>
</feature>
<organism evidence="5 6">
    <name type="scientific">Roseateles aquatilis</name>
    <dbReference type="NCBI Taxonomy" id="431061"/>
    <lineage>
        <taxon>Bacteria</taxon>
        <taxon>Pseudomonadati</taxon>
        <taxon>Pseudomonadota</taxon>
        <taxon>Betaproteobacteria</taxon>
        <taxon>Burkholderiales</taxon>
        <taxon>Sphaerotilaceae</taxon>
        <taxon>Roseateles</taxon>
    </lineage>
</organism>
<feature type="domain" description="Peptidase S9 prolyl oligopeptidase catalytic" evidence="4">
    <location>
        <begin position="478"/>
        <end position="681"/>
    </location>
</feature>
<dbReference type="PANTHER" id="PTHR42776:SF27">
    <property type="entry name" value="DIPEPTIDYL PEPTIDASE FAMILY MEMBER 6"/>
    <property type="match status" value="1"/>
</dbReference>
<keyword evidence="6" id="KW-1185">Reference proteome</keyword>
<dbReference type="GO" id="GO:0004252">
    <property type="term" value="F:serine-type endopeptidase activity"/>
    <property type="evidence" value="ECO:0007669"/>
    <property type="project" value="TreeGrafter"/>
</dbReference>
<evidence type="ECO:0000256" key="2">
    <source>
        <dbReference type="SAM" id="MobiDB-lite"/>
    </source>
</evidence>
<sequence>MTSESGINRRDWLRLTGGALLALDPLLALAAPARPGEHMTLEGIPRFERHVFGNDGDAPVLHFAGWHPVKPEMLVLMRRGASQQLHRLDGPGRRPEPMTSGRDAVNSAAWEPTQGAYLVFSRDQGGNEAYRLYRLGADGGDPVTLTPAGERVSDYGFLPDGRGLVYLQERLDHRAPSESPIEDDDEREEREPREPRLGAEEQPASAAGPTAKGSPLCRIWWTDPLRPGERRLLAETSGRFTGLRISATGRILATSTRDGRSQFLEFSLNGDGARPVGSGAKSTLATSAPREDVIWRRQAVEGEFRHLVRTDVSSGRSRNELVRVESDLEAVAEPPAGVDRPLALVYNASGVSVLRLYRPGGTPSPIAQDLAPGVIRAATWHPTLPLLGFEQVSADSPGRLFAYSLESGQVEPWSAAASDAPRLQSDVMRWTSFDGLEITGLHIAPPARFTGPRPVYISLHGGPSSQARPGYLAGVMLALVEQLGMHVIMPNVRGSDGFGKTFLKLDNGRLRENAVRDVGALLDLIAKRPDMDATRVVVAGGSYGGYLSLAVATHESARLAGSICRVGIANFVSFLENTESYRRDNRRAEYGDERDPEMRAFLTSISPLTHADAVKKPLMVVHGRNDPRVPFGEAQAMVAAVRAQGTPVWFLSASDEGHSFTKADNRAYLNQATYEFVKRVVTGVTLQR</sequence>
<name>A0A246JDZ5_9BURK</name>
<dbReference type="InterPro" id="IPR006311">
    <property type="entry name" value="TAT_signal"/>
</dbReference>
<evidence type="ECO:0000256" key="3">
    <source>
        <dbReference type="SAM" id="SignalP"/>
    </source>
</evidence>
<feature type="compositionally biased region" description="Basic and acidic residues" evidence="2">
    <location>
        <begin position="189"/>
        <end position="199"/>
    </location>
</feature>
<dbReference type="GO" id="GO:0006508">
    <property type="term" value="P:proteolysis"/>
    <property type="evidence" value="ECO:0007669"/>
    <property type="project" value="InterPro"/>
</dbReference>
<accession>A0A246JDZ5</accession>
<dbReference type="Pfam" id="PF00326">
    <property type="entry name" value="Peptidase_S9"/>
    <property type="match status" value="1"/>
</dbReference>
<evidence type="ECO:0000313" key="5">
    <source>
        <dbReference type="EMBL" id="OWQ90791.1"/>
    </source>
</evidence>
<keyword evidence="1" id="KW-0378">Hydrolase</keyword>
<dbReference type="RefSeq" id="WP_088384997.1">
    <property type="nucleotide sequence ID" value="NZ_NIOF01000004.1"/>
</dbReference>
<dbReference type="Gene3D" id="2.120.10.30">
    <property type="entry name" value="TolB, C-terminal domain"/>
    <property type="match status" value="1"/>
</dbReference>
<reference evidence="5 6" key="1">
    <citation type="journal article" date="2008" name="Int. J. Syst. Evol. Microbiol.">
        <title>Description of Roseateles aquatilis sp. nov. and Roseateles terrae sp. nov., in the class Betaproteobacteria, and emended description of the genus Roseateles.</title>
        <authorList>
            <person name="Gomila M."/>
            <person name="Bowien B."/>
            <person name="Falsen E."/>
            <person name="Moore E.R."/>
            <person name="Lalucat J."/>
        </authorList>
    </citation>
    <scope>NUCLEOTIDE SEQUENCE [LARGE SCALE GENOMIC DNA]</scope>
    <source>
        <strain evidence="5 6">CCUG 48205</strain>
    </source>
</reference>